<dbReference type="FunFam" id="1.25.40.10:FF:000140">
    <property type="entry name" value="Coatomer subunit epsilon"/>
    <property type="match status" value="1"/>
</dbReference>
<keyword evidence="8 14" id="KW-0931">ER-Golgi transport</keyword>
<dbReference type="InterPro" id="IPR011990">
    <property type="entry name" value="TPR-like_helical_dom_sf"/>
</dbReference>
<evidence type="ECO:0000256" key="1">
    <source>
        <dbReference type="ARBA" id="ARBA00004255"/>
    </source>
</evidence>
<dbReference type="EMBL" id="OV725083">
    <property type="protein sequence ID" value="CAH1407564.1"/>
    <property type="molecule type" value="Genomic_DNA"/>
</dbReference>
<evidence type="ECO:0000256" key="4">
    <source>
        <dbReference type="ARBA" id="ARBA00011775"/>
    </source>
</evidence>
<keyword evidence="6 14" id="KW-0813">Transport</keyword>
<comment type="function">
    <text evidence="13 14">The coatomer is a cytosolic protein complex that binds to dilysine motifs and reversibly associates with Golgi non-clathrin-coated vesicles, which further mediate biosynthetic protein transport from the ER, via the Golgi up to the trans Golgi network. The coatomer complex is required for budding from Golgi membranes, and is essential for the retrograde Golgi-to-ER transport of dilysine-tagged proteins.</text>
</comment>
<protein>
    <recommendedName>
        <fullName evidence="5 14">Coatomer subunit epsilon</fullName>
    </recommendedName>
</protein>
<evidence type="ECO:0000256" key="8">
    <source>
        <dbReference type="ARBA" id="ARBA00022892"/>
    </source>
</evidence>
<evidence type="ECO:0000256" key="6">
    <source>
        <dbReference type="ARBA" id="ARBA00022448"/>
    </source>
</evidence>
<dbReference type="GO" id="GO:0030126">
    <property type="term" value="C:COPI vesicle coat"/>
    <property type="evidence" value="ECO:0007669"/>
    <property type="project" value="TreeGrafter"/>
</dbReference>
<keyword evidence="11 14" id="KW-0472">Membrane</keyword>
<sequence length="300" mass="34536">MAPQQGEVDILFDVKNSYYIGNYQQAITEAQKLKPPTSEIQLERDIYLYRSYISQRKYRVVLDEINGASPAELRPLKTLADYFSNKNKRDAIVSAIDDQLNDSNNLSNHTFVIVAATIYCHEKNNESALRVLYNDDHIESLSMNLQCYLRMDRVDLAKKELKVMQEKDEDNTLTQLAQAWLNIAMGGDKLQDAYYIFQELMDKYGSSVVLLNGQSVTFIGQGKYEEAEAALTEAMDKDNNNPDTLLNMMVLSQHLGKPLEVTNRYRSQLFDSHADHHFVNEYSNKEKEFERLAQQYSITV</sequence>
<dbReference type="PIRSF" id="PIRSF016478">
    <property type="entry name" value="Coatomer_esu"/>
    <property type="match status" value="1"/>
</dbReference>
<evidence type="ECO:0000256" key="9">
    <source>
        <dbReference type="ARBA" id="ARBA00022927"/>
    </source>
</evidence>
<dbReference type="GO" id="GO:0006890">
    <property type="term" value="P:retrograde vesicle-mediated transport, Golgi to endoplasmic reticulum"/>
    <property type="evidence" value="ECO:0007669"/>
    <property type="project" value="UniProtKB-UniRule"/>
</dbReference>
<dbReference type="GO" id="GO:0006888">
    <property type="term" value="P:endoplasmic reticulum to Golgi vesicle-mediated transport"/>
    <property type="evidence" value="ECO:0007669"/>
    <property type="project" value="TreeGrafter"/>
</dbReference>
<evidence type="ECO:0000256" key="5">
    <source>
        <dbReference type="ARBA" id="ARBA00015828"/>
    </source>
</evidence>
<proteinExistence type="inferred from homology"/>
<evidence type="ECO:0000256" key="10">
    <source>
        <dbReference type="ARBA" id="ARBA00023034"/>
    </source>
</evidence>
<organism evidence="15 16">
    <name type="scientific">Nezara viridula</name>
    <name type="common">Southern green stink bug</name>
    <name type="synonym">Cimex viridulus</name>
    <dbReference type="NCBI Taxonomy" id="85310"/>
    <lineage>
        <taxon>Eukaryota</taxon>
        <taxon>Metazoa</taxon>
        <taxon>Ecdysozoa</taxon>
        <taxon>Arthropoda</taxon>
        <taxon>Hexapoda</taxon>
        <taxon>Insecta</taxon>
        <taxon>Pterygota</taxon>
        <taxon>Neoptera</taxon>
        <taxon>Paraneoptera</taxon>
        <taxon>Hemiptera</taxon>
        <taxon>Heteroptera</taxon>
        <taxon>Panheteroptera</taxon>
        <taxon>Pentatomomorpha</taxon>
        <taxon>Pentatomoidea</taxon>
        <taxon>Pentatomidae</taxon>
        <taxon>Pentatominae</taxon>
        <taxon>Nezara</taxon>
    </lineage>
</organism>
<name>A0A9P0HRA5_NEZVI</name>
<keyword evidence="9 14" id="KW-0653">Protein transport</keyword>
<dbReference type="GO" id="GO:0006891">
    <property type="term" value="P:intra-Golgi vesicle-mediated transport"/>
    <property type="evidence" value="ECO:0007669"/>
    <property type="project" value="TreeGrafter"/>
</dbReference>
<keyword evidence="12 14" id="KW-0968">Cytoplasmic vesicle</keyword>
<dbReference type="Pfam" id="PF04733">
    <property type="entry name" value="Coatomer_E"/>
    <property type="match status" value="1"/>
</dbReference>
<gene>
    <name evidence="15" type="ORF">NEZAVI_LOCUS15253</name>
</gene>
<evidence type="ECO:0000256" key="12">
    <source>
        <dbReference type="ARBA" id="ARBA00023329"/>
    </source>
</evidence>
<reference evidence="15" key="1">
    <citation type="submission" date="2022-01" db="EMBL/GenBank/DDBJ databases">
        <authorList>
            <person name="King R."/>
        </authorList>
    </citation>
    <scope>NUCLEOTIDE SEQUENCE</scope>
</reference>
<comment type="similarity">
    <text evidence="3 14">Belongs to the COPE family.</text>
</comment>
<keyword evidence="10 14" id="KW-0333">Golgi apparatus</keyword>
<dbReference type="SUPFAM" id="SSF48452">
    <property type="entry name" value="TPR-like"/>
    <property type="match status" value="1"/>
</dbReference>
<evidence type="ECO:0000256" key="3">
    <source>
        <dbReference type="ARBA" id="ARBA00008827"/>
    </source>
</evidence>
<evidence type="ECO:0000256" key="13">
    <source>
        <dbReference type="ARBA" id="ARBA00025582"/>
    </source>
</evidence>
<keyword evidence="16" id="KW-1185">Reference proteome</keyword>
<comment type="subunit">
    <text evidence="4">Oligomeric complex that consists of at least the alpha, beta, beta', gamma, delta, epsilon and zeta subunits.</text>
</comment>
<evidence type="ECO:0000313" key="16">
    <source>
        <dbReference type="Proteomes" id="UP001152798"/>
    </source>
</evidence>
<comment type="subcellular location">
    <subcellularLocation>
        <location evidence="2">Cytoplasmic vesicle</location>
        <location evidence="2">COPI-coated vesicle membrane</location>
        <topology evidence="2">Peripheral membrane protein</topology>
        <orientation evidence="2">Cytoplasmic side</orientation>
    </subcellularLocation>
    <subcellularLocation>
        <location evidence="1">Golgi apparatus membrane</location>
        <topology evidence="1">Peripheral membrane protein</topology>
        <orientation evidence="1">Cytoplasmic side</orientation>
    </subcellularLocation>
</comment>
<evidence type="ECO:0000256" key="14">
    <source>
        <dbReference type="PIRNR" id="PIRNR016478"/>
    </source>
</evidence>
<evidence type="ECO:0000256" key="7">
    <source>
        <dbReference type="ARBA" id="ARBA00022490"/>
    </source>
</evidence>
<dbReference type="GO" id="GO:0015031">
    <property type="term" value="P:protein transport"/>
    <property type="evidence" value="ECO:0007669"/>
    <property type="project" value="UniProtKB-UniRule"/>
</dbReference>
<dbReference type="AlphaFoldDB" id="A0A9P0HRA5"/>
<evidence type="ECO:0000313" key="15">
    <source>
        <dbReference type="EMBL" id="CAH1407564.1"/>
    </source>
</evidence>
<dbReference type="GO" id="GO:0005198">
    <property type="term" value="F:structural molecule activity"/>
    <property type="evidence" value="ECO:0007669"/>
    <property type="project" value="UniProtKB-UniRule"/>
</dbReference>
<evidence type="ECO:0000256" key="2">
    <source>
        <dbReference type="ARBA" id="ARBA00004347"/>
    </source>
</evidence>
<accession>A0A9P0HRA5</accession>
<dbReference type="PANTHER" id="PTHR10805">
    <property type="entry name" value="COATOMER SUBUNIT EPSILON"/>
    <property type="match status" value="1"/>
</dbReference>
<dbReference type="Proteomes" id="UP001152798">
    <property type="component" value="Chromosome 7"/>
</dbReference>
<dbReference type="Gene3D" id="1.25.40.10">
    <property type="entry name" value="Tetratricopeptide repeat domain"/>
    <property type="match status" value="1"/>
</dbReference>
<keyword evidence="7 14" id="KW-0963">Cytoplasm</keyword>
<evidence type="ECO:0000256" key="11">
    <source>
        <dbReference type="ARBA" id="ARBA00023136"/>
    </source>
</evidence>
<dbReference type="OrthoDB" id="310217at2759"/>
<dbReference type="InterPro" id="IPR006822">
    <property type="entry name" value="Coatomer_esu"/>
</dbReference>
<dbReference type="GO" id="GO:0000139">
    <property type="term" value="C:Golgi membrane"/>
    <property type="evidence" value="ECO:0007669"/>
    <property type="project" value="UniProtKB-SubCell"/>
</dbReference>
<dbReference type="PANTHER" id="PTHR10805:SF0">
    <property type="entry name" value="COATOMER SUBUNIT EPSILON"/>
    <property type="match status" value="1"/>
</dbReference>